<organism evidence="1 2">
    <name type="scientific">Leucogyrophana mollusca</name>
    <dbReference type="NCBI Taxonomy" id="85980"/>
    <lineage>
        <taxon>Eukaryota</taxon>
        <taxon>Fungi</taxon>
        <taxon>Dikarya</taxon>
        <taxon>Basidiomycota</taxon>
        <taxon>Agaricomycotina</taxon>
        <taxon>Agaricomycetes</taxon>
        <taxon>Agaricomycetidae</taxon>
        <taxon>Boletales</taxon>
        <taxon>Boletales incertae sedis</taxon>
        <taxon>Leucogyrophana</taxon>
    </lineage>
</organism>
<evidence type="ECO:0000313" key="2">
    <source>
        <dbReference type="Proteomes" id="UP000790709"/>
    </source>
</evidence>
<protein>
    <submittedName>
        <fullName evidence="1">P-loop containing nucleoside triphosphate hydrolase protein</fullName>
    </submittedName>
</protein>
<name>A0ACB8B6S1_9AGAM</name>
<keyword evidence="2" id="KW-1185">Reference proteome</keyword>
<feature type="non-terminal residue" evidence="1">
    <location>
        <position position="475"/>
    </location>
</feature>
<accession>A0ACB8B6S1</accession>
<gene>
    <name evidence="1" type="ORF">BV22DRAFT_1020920</name>
</gene>
<keyword evidence="1" id="KW-0378">Hydrolase</keyword>
<reference evidence="1" key="1">
    <citation type="journal article" date="2021" name="New Phytol.">
        <title>Evolutionary innovations through gain and loss of genes in the ectomycorrhizal Boletales.</title>
        <authorList>
            <person name="Wu G."/>
            <person name="Miyauchi S."/>
            <person name="Morin E."/>
            <person name="Kuo A."/>
            <person name="Drula E."/>
            <person name="Varga T."/>
            <person name="Kohler A."/>
            <person name="Feng B."/>
            <person name="Cao Y."/>
            <person name="Lipzen A."/>
            <person name="Daum C."/>
            <person name="Hundley H."/>
            <person name="Pangilinan J."/>
            <person name="Johnson J."/>
            <person name="Barry K."/>
            <person name="LaButti K."/>
            <person name="Ng V."/>
            <person name="Ahrendt S."/>
            <person name="Min B."/>
            <person name="Choi I.G."/>
            <person name="Park H."/>
            <person name="Plett J.M."/>
            <person name="Magnuson J."/>
            <person name="Spatafora J.W."/>
            <person name="Nagy L.G."/>
            <person name="Henrissat B."/>
            <person name="Grigoriev I.V."/>
            <person name="Yang Z.L."/>
            <person name="Xu J."/>
            <person name="Martin F.M."/>
        </authorList>
    </citation>
    <scope>NUCLEOTIDE SEQUENCE</scope>
    <source>
        <strain evidence="1">KUC20120723A-06</strain>
    </source>
</reference>
<comment type="caution">
    <text evidence="1">The sequence shown here is derived from an EMBL/GenBank/DDBJ whole genome shotgun (WGS) entry which is preliminary data.</text>
</comment>
<dbReference type="EMBL" id="MU266570">
    <property type="protein sequence ID" value="KAH7920578.1"/>
    <property type="molecule type" value="Genomic_DNA"/>
</dbReference>
<proteinExistence type="predicted"/>
<evidence type="ECO:0000313" key="1">
    <source>
        <dbReference type="EMBL" id="KAH7920578.1"/>
    </source>
</evidence>
<dbReference type="Proteomes" id="UP000790709">
    <property type="component" value="Unassembled WGS sequence"/>
</dbReference>
<sequence length="475" mass="53151">MSATDRLAPFRFNTTRGHDLCREILKDCLPHDTHDFQLKAIAHLLDGEDVLLITATGTGKTDTFIRLMHIVRKLSSNPTLAPGVNFPPDPAMILTCPTKALEEEMETKMRNAQLTALAINADSVEAARKEDRNLFREVRVGITMVLVSPEQLKSNGFASVLDDPVFSQRVAMMAVDEAHLLLVWGKGFRKDFLQIGFMRSRLRKHIPLIAVTATLQAGKPTQEVCRFLGFKPGHYSEIRRSNMRHDIRIIFRTLQSGLGATKFPELDWIIEGGRKTLIFCRTIAVGFRVDAYLWTRLPDDSDRAKRIRMFNALNWKSYNDETLSLWRDNDPHSQIIVATSIFSVGIDAPSFDDVVIIGESEDVDQYWQMLGRIRPRQASNHPRGILYVTQGAIAAAKEVIEQGESAQVHKSGRRGGDNGGRSAMDVPMAELVLAECKVKKLDELYDNPSDDSPCGCSYCEVHPPAPRKTSCDCSG</sequence>